<dbReference type="Proteomes" id="UP000244855">
    <property type="component" value="Unassembled WGS sequence"/>
</dbReference>
<dbReference type="InterPro" id="IPR052396">
    <property type="entry name" value="Meiotic_Drive_Suppr_Kinase"/>
</dbReference>
<feature type="coiled-coil region" evidence="1">
    <location>
        <begin position="5"/>
        <end position="39"/>
    </location>
</feature>
<evidence type="ECO:0000313" key="4">
    <source>
        <dbReference type="EMBL" id="PVI00766.1"/>
    </source>
</evidence>
<reference evidence="4 5" key="1">
    <citation type="journal article" date="2018" name="Sci. Rep.">
        <title>Comparative genomics provides insights into the lifestyle and reveals functional heterogeneity of dark septate endophytic fungi.</title>
        <authorList>
            <person name="Knapp D.G."/>
            <person name="Nemeth J.B."/>
            <person name="Barry K."/>
            <person name="Hainaut M."/>
            <person name="Henrissat B."/>
            <person name="Johnson J."/>
            <person name="Kuo A."/>
            <person name="Lim J.H.P."/>
            <person name="Lipzen A."/>
            <person name="Nolan M."/>
            <person name="Ohm R.A."/>
            <person name="Tamas L."/>
            <person name="Grigoriev I.V."/>
            <person name="Spatafora J.W."/>
            <person name="Nagy L.G."/>
            <person name="Kovacs G.M."/>
        </authorList>
    </citation>
    <scope>NUCLEOTIDE SEQUENCE [LARGE SCALE GENOMIC DNA]</scope>
    <source>
        <strain evidence="4 5">DSE2036</strain>
    </source>
</reference>
<dbReference type="Pfam" id="PF06293">
    <property type="entry name" value="Kdo"/>
    <property type="match status" value="1"/>
</dbReference>
<dbReference type="OrthoDB" id="2156052at2759"/>
<sequence>MADKMPDSEASVKELMRQIEELKLKHEKQTRLLEEEQSKTRKTTFVEFLDACHNFLQGALSVQTDKSMTTQGSPANATKKLRPERIRHWTNFPAEQRAIWDDIMRSSMVSGRHFKSLLGVQDSGQDFKERRPLSSELDLHHFQRTAIETPVSSIIHQMFKDVDVREQFKLKGSVEFENHSNTLVRDSPLVPETPEPQSTYPRPDQFCVHNTGAKSTEAAYIMEYKAPHKLTLNYIVEGLRDLEKMELEDVVFTRARESFSDTLRRLIAAVITQAFSYMIKMGSEYGCVCTGEAYIFLRVFDDPETVYYHLSVPKVDAEDSEGKIEYEEVLSTVRKEKDTSEYKPSRNGGYQRTRRFSLRKRPLSSSNCKEPEVLPEASDDEPDADTPSRTSLQPRSRGTGSRSNGRSSHNNAKGNEYCTQKCLLGLIGDGLLDQSCPNAQHHGETHHQISQSSFLHLIRQQLSRDLDNNCKPVCRPGATGVLFRVRLEPLGYTVAAKASPAWYVDRLKLESTIYEHLRSLQGIYVPVHLGNVDLPVPYMYEGICDLVHMLFMGYGGETISKAFTDEDIPFLNKHIDRAAGAIHKLGVLHKDLVPRNILWNEETGRVMVIDFERSEIVAQRPALAIKDTNRKSKRQHVPDAEADAGLSKIRTQTSVFENERNRAVRELYTLRRRLV</sequence>
<dbReference type="GO" id="GO:0005524">
    <property type="term" value="F:ATP binding"/>
    <property type="evidence" value="ECO:0007669"/>
    <property type="project" value="InterPro"/>
</dbReference>
<keyword evidence="1" id="KW-0175">Coiled coil</keyword>
<name>A0A2V1DRZ6_9PLEO</name>
<gene>
    <name evidence="4" type="ORF">DM02DRAFT_718203</name>
</gene>
<dbReference type="STRING" id="97972.A0A2V1DRZ6"/>
<dbReference type="PANTHER" id="PTHR37171:SF1">
    <property type="entry name" value="SERINE_THREONINE-PROTEIN KINASE YRZF-RELATED"/>
    <property type="match status" value="1"/>
</dbReference>
<dbReference type="AlphaFoldDB" id="A0A2V1DRZ6"/>
<evidence type="ECO:0000256" key="1">
    <source>
        <dbReference type="SAM" id="Coils"/>
    </source>
</evidence>
<feature type="region of interest" description="Disordered" evidence="2">
    <location>
        <begin position="335"/>
        <end position="412"/>
    </location>
</feature>
<dbReference type="GO" id="GO:0004672">
    <property type="term" value="F:protein kinase activity"/>
    <property type="evidence" value="ECO:0007669"/>
    <property type="project" value="InterPro"/>
</dbReference>
<dbReference type="InterPro" id="IPR000719">
    <property type="entry name" value="Prot_kinase_dom"/>
</dbReference>
<accession>A0A2V1DRZ6</accession>
<protein>
    <recommendedName>
        <fullName evidence="3">Protein kinase domain-containing protein</fullName>
    </recommendedName>
</protein>
<feature type="region of interest" description="Disordered" evidence="2">
    <location>
        <begin position="183"/>
        <end position="204"/>
    </location>
</feature>
<dbReference type="PROSITE" id="PS50011">
    <property type="entry name" value="PROTEIN_KINASE_DOM"/>
    <property type="match status" value="1"/>
</dbReference>
<evidence type="ECO:0000313" key="5">
    <source>
        <dbReference type="Proteomes" id="UP000244855"/>
    </source>
</evidence>
<feature type="compositionally biased region" description="Low complexity" evidence="2">
    <location>
        <begin position="395"/>
        <end position="411"/>
    </location>
</feature>
<dbReference type="Gene3D" id="3.30.200.20">
    <property type="entry name" value="Phosphorylase Kinase, domain 1"/>
    <property type="match status" value="1"/>
</dbReference>
<dbReference type="PANTHER" id="PTHR37171">
    <property type="entry name" value="SERINE/THREONINE-PROTEIN KINASE YRZF-RELATED"/>
    <property type="match status" value="1"/>
</dbReference>
<evidence type="ECO:0000256" key="2">
    <source>
        <dbReference type="SAM" id="MobiDB-lite"/>
    </source>
</evidence>
<feature type="domain" description="Protein kinase" evidence="3">
    <location>
        <begin position="468"/>
        <end position="675"/>
    </location>
</feature>
<dbReference type="Gene3D" id="1.10.510.10">
    <property type="entry name" value="Transferase(Phosphotransferase) domain 1"/>
    <property type="match status" value="1"/>
</dbReference>
<feature type="compositionally biased region" description="Basic and acidic residues" evidence="2">
    <location>
        <begin position="335"/>
        <end position="344"/>
    </location>
</feature>
<dbReference type="InterPro" id="IPR011009">
    <property type="entry name" value="Kinase-like_dom_sf"/>
</dbReference>
<feature type="compositionally biased region" description="Basic residues" evidence="2">
    <location>
        <begin position="352"/>
        <end position="362"/>
    </location>
</feature>
<organism evidence="4 5">
    <name type="scientific">Periconia macrospinosa</name>
    <dbReference type="NCBI Taxonomy" id="97972"/>
    <lineage>
        <taxon>Eukaryota</taxon>
        <taxon>Fungi</taxon>
        <taxon>Dikarya</taxon>
        <taxon>Ascomycota</taxon>
        <taxon>Pezizomycotina</taxon>
        <taxon>Dothideomycetes</taxon>
        <taxon>Pleosporomycetidae</taxon>
        <taxon>Pleosporales</taxon>
        <taxon>Massarineae</taxon>
        <taxon>Periconiaceae</taxon>
        <taxon>Periconia</taxon>
    </lineage>
</organism>
<proteinExistence type="predicted"/>
<dbReference type="EMBL" id="KZ805368">
    <property type="protein sequence ID" value="PVI00766.1"/>
    <property type="molecule type" value="Genomic_DNA"/>
</dbReference>
<keyword evidence="5" id="KW-1185">Reference proteome</keyword>
<evidence type="ECO:0000259" key="3">
    <source>
        <dbReference type="PROSITE" id="PS50011"/>
    </source>
</evidence>
<dbReference type="SUPFAM" id="SSF56112">
    <property type="entry name" value="Protein kinase-like (PK-like)"/>
    <property type="match status" value="1"/>
</dbReference>